<keyword evidence="1" id="KW-0472">Membrane</keyword>
<keyword evidence="3" id="KW-1185">Reference proteome</keyword>
<keyword evidence="1" id="KW-1133">Transmembrane helix</keyword>
<name>A0ABY7UHJ9_9CORY</name>
<dbReference type="Proteomes" id="UP001218071">
    <property type="component" value="Chromosome"/>
</dbReference>
<keyword evidence="1" id="KW-0812">Transmembrane</keyword>
<evidence type="ECO:0000256" key="1">
    <source>
        <dbReference type="SAM" id="Phobius"/>
    </source>
</evidence>
<evidence type="ECO:0000313" key="3">
    <source>
        <dbReference type="Proteomes" id="UP001218071"/>
    </source>
</evidence>
<organism evidence="2 3">
    <name type="scientific">Corynebacterium jeddahense</name>
    <dbReference type="NCBI Taxonomy" id="1414719"/>
    <lineage>
        <taxon>Bacteria</taxon>
        <taxon>Bacillati</taxon>
        <taxon>Actinomycetota</taxon>
        <taxon>Actinomycetes</taxon>
        <taxon>Mycobacteriales</taxon>
        <taxon>Corynebacteriaceae</taxon>
        <taxon>Corynebacterium</taxon>
    </lineage>
</organism>
<gene>
    <name evidence="2" type="ORF">CJEDD_03110</name>
</gene>
<dbReference type="EMBL" id="CP063194">
    <property type="protein sequence ID" value="WCZ38242.1"/>
    <property type="molecule type" value="Genomic_DNA"/>
</dbReference>
<feature type="transmembrane region" description="Helical" evidence="1">
    <location>
        <begin position="133"/>
        <end position="153"/>
    </location>
</feature>
<sequence length="223" mass="23998">MGLLQSIRGSEHSLVTHERIDALAQEVCPGFTGEFADFQTGGVDALTVSERHSFSTSELDEPLRLQRPHTPAVHYVVVNGFDSVPVACTPGRCLSSIHVVVQQDDVVVDAPRLAVGVGCHHIRRARCQALRKFHAHGVGFLYVCGIVFIEFIARPRLHYGDGPIAAIAVAIHDLIAGVDELNPSPATVTVVYHFATAGDGQGCCADPASFRVRSRTVNGVNDR</sequence>
<reference evidence="2 3" key="1">
    <citation type="submission" date="2020-10" db="EMBL/GenBank/DDBJ databases">
        <title>Complete genome sequence of Corynebacterium jeddahense DSM 45997, type strain of Corynebacterium jeddahense.</title>
        <authorList>
            <person name="Busche T."/>
            <person name="Kalinowski J."/>
            <person name="Ruckert C."/>
        </authorList>
    </citation>
    <scope>NUCLEOTIDE SEQUENCE [LARGE SCALE GENOMIC DNA]</scope>
    <source>
        <strain evidence="2 3">DSM 45997</strain>
    </source>
</reference>
<proteinExistence type="predicted"/>
<protein>
    <submittedName>
        <fullName evidence="2">Uncharacterized protein</fullName>
    </submittedName>
</protein>
<accession>A0ABY7UHJ9</accession>
<evidence type="ECO:0000313" key="2">
    <source>
        <dbReference type="EMBL" id="WCZ38242.1"/>
    </source>
</evidence>